<dbReference type="Pfam" id="PF04800">
    <property type="entry name" value="NDUS4"/>
    <property type="match status" value="1"/>
</dbReference>
<dbReference type="Proteomes" id="UP000320333">
    <property type="component" value="Unassembled WGS sequence"/>
</dbReference>
<comment type="similarity">
    <text evidence="1 9">Belongs to the complex I NDUFS4 subunit family.</text>
</comment>
<keyword evidence="3 9" id="KW-0679">Respiratory chain</keyword>
<protein>
    <recommendedName>
        <fullName evidence="9">NADH dehydrogenase [ubiquinone] iron-sulfur protein 4, mitochondrial</fullName>
    </recommendedName>
</protein>
<dbReference type="Gene3D" id="3.30.160.190">
    <property type="entry name" value="atu1810 like domain"/>
    <property type="match status" value="1"/>
</dbReference>
<evidence type="ECO:0000256" key="3">
    <source>
        <dbReference type="ARBA" id="ARBA00022660"/>
    </source>
</evidence>
<comment type="caution">
    <text evidence="10">The sequence shown here is derived from an EMBL/GenBank/DDBJ whole genome shotgun (WGS) entry which is preliminary data.</text>
</comment>
<evidence type="ECO:0000256" key="1">
    <source>
        <dbReference type="ARBA" id="ARBA00005882"/>
    </source>
</evidence>
<keyword evidence="2 9" id="KW-0813">Transport</keyword>
<dbReference type="EMBL" id="QEAP01000160">
    <property type="protein sequence ID" value="TPX73853.1"/>
    <property type="molecule type" value="Genomic_DNA"/>
</dbReference>
<dbReference type="OrthoDB" id="3089at2759"/>
<proteinExistence type="inferred from homology"/>
<dbReference type="PANTHER" id="PTHR12219">
    <property type="entry name" value="NADH-UBIQUINONE OXIDOREDUCTASE"/>
    <property type="match status" value="1"/>
</dbReference>
<reference evidence="10 11" key="1">
    <citation type="journal article" date="2019" name="Sci. Rep.">
        <title>Comparative genomics of chytrid fungi reveal insights into the obligate biotrophic and pathogenic lifestyle of Synchytrium endobioticum.</title>
        <authorList>
            <person name="van de Vossenberg B.T.L.H."/>
            <person name="Warris S."/>
            <person name="Nguyen H.D.T."/>
            <person name="van Gent-Pelzer M.P.E."/>
            <person name="Joly D.L."/>
            <person name="van de Geest H.C."/>
            <person name="Bonants P.J.M."/>
            <person name="Smith D.S."/>
            <person name="Levesque C.A."/>
            <person name="van der Lee T.A.J."/>
        </authorList>
    </citation>
    <scope>NUCLEOTIDE SEQUENCE [LARGE SCALE GENOMIC DNA]</scope>
    <source>
        <strain evidence="10 11">CBS 675.73</strain>
    </source>
</reference>
<dbReference type="InterPro" id="IPR038532">
    <property type="entry name" value="NDUFS4-like_sf"/>
</dbReference>
<keyword evidence="4 9" id="KW-0999">Mitochondrion inner membrane</keyword>
<dbReference type="GO" id="GO:0022900">
    <property type="term" value="P:electron transport chain"/>
    <property type="evidence" value="ECO:0007669"/>
    <property type="project" value="InterPro"/>
</dbReference>
<accession>A0A507FC43</accession>
<evidence type="ECO:0000313" key="11">
    <source>
        <dbReference type="Proteomes" id="UP000320333"/>
    </source>
</evidence>
<dbReference type="STRING" id="246404.A0A507FC43"/>
<evidence type="ECO:0000256" key="4">
    <source>
        <dbReference type="ARBA" id="ARBA00022792"/>
    </source>
</evidence>
<evidence type="ECO:0000256" key="2">
    <source>
        <dbReference type="ARBA" id="ARBA00022448"/>
    </source>
</evidence>
<evidence type="ECO:0000256" key="6">
    <source>
        <dbReference type="ARBA" id="ARBA00022982"/>
    </source>
</evidence>
<evidence type="ECO:0000256" key="8">
    <source>
        <dbReference type="ARBA" id="ARBA00023136"/>
    </source>
</evidence>
<dbReference type="InterPro" id="IPR006885">
    <property type="entry name" value="NADH_UbQ_FeS_4_mit-like"/>
</dbReference>
<dbReference type="AlphaFoldDB" id="A0A507FC43"/>
<dbReference type="FunFam" id="3.30.160.190:FF:000001">
    <property type="entry name" value="NADH-ubiquinone oxidoreductase 21 kDa subunit mitochondrial"/>
    <property type="match status" value="1"/>
</dbReference>
<sequence length="155" mass="17577">MQRALFRSASTATRMARAPAAASTGAISESVTDDRRIFQAEILSGAPPSLTSHPVRIYRPANTPTQNGSARFNHWKIDFDTQDRWENSLMGWASSADPMQALSIKFLTKEDAILFAERQGYDYWVDLPKEAAFKPKLYADNFKYSDKKLRLLRTK</sequence>
<keyword evidence="8 9" id="KW-0472">Membrane</keyword>
<evidence type="ECO:0000313" key="10">
    <source>
        <dbReference type="EMBL" id="TPX73853.1"/>
    </source>
</evidence>
<organism evidence="10 11">
    <name type="scientific">Chytriomyces confervae</name>
    <dbReference type="NCBI Taxonomy" id="246404"/>
    <lineage>
        <taxon>Eukaryota</taxon>
        <taxon>Fungi</taxon>
        <taxon>Fungi incertae sedis</taxon>
        <taxon>Chytridiomycota</taxon>
        <taxon>Chytridiomycota incertae sedis</taxon>
        <taxon>Chytridiomycetes</taxon>
        <taxon>Chytridiales</taxon>
        <taxon>Chytriomycetaceae</taxon>
        <taxon>Chytriomyces</taxon>
    </lineage>
</organism>
<dbReference type="PANTHER" id="PTHR12219:SF8">
    <property type="entry name" value="NADH DEHYDROGENASE [UBIQUINONE] IRON-SULFUR PROTEIN 4, MITOCHONDRIAL"/>
    <property type="match status" value="1"/>
</dbReference>
<evidence type="ECO:0000256" key="7">
    <source>
        <dbReference type="ARBA" id="ARBA00023128"/>
    </source>
</evidence>
<comment type="function">
    <text evidence="9">Accessory subunit of the mitochondrial membrane respiratory chain NADH dehydrogenase (Complex I), that is believed not to be involved in catalysis. Complex I functions in the transfer of electrons from NADH to the respiratory chain. The immediate electron acceptor for the enzyme is believed to be ubiquinone.</text>
</comment>
<evidence type="ECO:0000256" key="9">
    <source>
        <dbReference type="RuleBase" id="RU367010"/>
    </source>
</evidence>
<keyword evidence="5 9" id="KW-0809">Transit peptide</keyword>
<evidence type="ECO:0000256" key="5">
    <source>
        <dbReference type="ARBA" id="ARBA00022946"/>
    </source>
</evidence>
<gene>
    <name evidence="10" type="ORF">CcCBS67573_g04877</name>
</gene>
<name>A0A507FC43_9FUNG</name>
<keyword evidence="6 9" id="KW-0249">Electron transport</keyword>
<keyword evidence="7 9" id="KW-0496">Mitochondrion</keyword>
<comment type="subcellular location">
    <subcellularLocation>
        <location evidence="9">Mitochondrion inner membrane</location>
        <topology evidence="9">Peripheral membrane protein</topology>
        <orientation evidence="9">Matrix side</orientation>
    </subcellularLocation>
</comment>
<keyword evidence="11" id="KW-1185">Reference proteome</keyword>
<dbReference type="GO" id="GO:0005743">
    <property type="term" value="C:mitochondrial inner membrane"/>
    <property type="evidence" value="ECO:0007669"/>
    <property type="project" value="UniProtKB-SubCell"/>
</dbReference>